<keyword evidence="14" id="KW-0539">Nucleus</keyword>
<dbReference type="InterPro" id="IPR027417">
    <property type="entry name" value="P-loop_NTPase"/>
</dbReference>
<proteinExistence type="inferred from homology"/>
<dbReference type="Gene3D" id="1.20.120.850">
    <property type="entry name" value="SWI2/SNF2 ATPases, N-terminal domain"/>
    <property type="match status" value="1"/>
</dbReference>
<dbReference type="eggNOG" id="KOG0390">
    <property type="taxonomic scope" value="Eukaryota"/>
</dbReference>
<dbReference type="HOGENOM" id="CLU_000315_10_1_1"/>
<dbReference type="OrthoDB" id="413460at2759"/>
<evidence type="ECO:0000256" key="15">
    <source>
        <dbReference type="ARBA" id="ARBA00023254"/>
    </source>
</evidence>
<dbReference type="SMART" id="SM00487">
    <property type="entry name" value="DEXDc"/>
    <property type="match status" value="1"/>
</dbReference>
<dbReference type="EC" id="3.6.4.12" evidence="3"/>
<comment type="subcellular location">
    <subcellularLocation>
        <location evidence="1">Nucleus</location>
    </subcellularLocation>
</comment>
<evidence type="ECO:0000256" key="9">
    <source>
        <dbReference type="ARBA" id="ARBA00022840"/>
    </source>
</evidence>
<dbReference type="InterPro" id="IPR001650">
    <property type="entry name" value="Helicase_C-like"/>
</dbReference>
<feature type="compositionally biased region" description="Low complexity" evidence="23">
    <location>
        <begin position="20"/>
        <end position="37"/>
    </location>
</feature>
<dbReference type="Proteomes" id="UP000002866">
    <property type="component" value="Chromosome 7"/>
</dbReference>
<evidence type="ECO:0000256" key="17">
    <source>
        <dbReference type="ARBA" id="ARBA00060154"/>
    </source>
</evidence>
<keyword evidence="9" id="KW-0067">ATP-binding</keyword>
<dbReference type="GO" id="GO:0005634">
    <property type="term" value="C:nucleus"/>
    <property type="evidence" value="ECO:0007669"/>
    <property type="project" value="UniProtKB-SubCell"/>
</dbReference>
<keyword evidence="7" id="KW-0378">Hydrolase</keyword>
<dbReference type="Gene3D" id="3.40.50.10810">
    <property type="entry name" value="Tandem AAA-ATPase domain"/>
    <property type="match status" value="1"/>
</dbReference>
<organism evidence="26 27">
    <name type="scientific">Henningerozyma blattae (strain ATCC 34711 / CBS 6284 / DSM 70876 / NBRC 10599 / NRRL Y-10934 / UCD 77-7)</name>
    <name type="common">Yeast</name>
    <name type="synonym">Tetrapisispora blattae</name>
    <dbReference type="NCBI Taxonomy" id="1071380"/>
    <lineage>
        <taxon>Eukaryota</taxon>
        <taxon>Fungi</taxon>
        <taxon>Dikarya</taxon>
        <taxon>Ascomycota</taxon>
        <taxon>Saccharomycotina</taxon>
        <taxon>Saccharomycetes</taxon>
        <taxon>Saccharomycetales</taxon>
        <taxon>Saccharomycetaceae</taxon>
        <taxon>Henningerozyma</taxon>
    </lineage>
</organism>
<dbReference type="EMBL" id="HE806322">
    <property type="protein sequence ID" value="CCH62256.1"/>
    <property type="molecule type" value="Genomic_DNA"/>
</dbReference>
<keyword evidence="27" id="KW-1185">Reference proteome</keyword>
<feature type="region of interest" description="Disordered" evidence="23">
    <location>
        <begin position="180"/>
        <end position="203"/>
    </location>
</feature>
<evidence type="ECO:0000256" key="18">
    <source>
        <dbReference type="ARBA" id="ARBA00065350"/>
    </source>
</evidence>
<feature type="compositionally biased region" description="Basic and acidic residues" evidence="23">
    <location>
        <begin position="1"/>
        <end position="19"/>
    </location>
</feature>
<feature type="domain" description="Helicase ATP-binding" evidence="24">
    <location>
        <begin position="360"/>
        <end position="552"/>
    </location>
</feature>
<dbReference type="InterPro" id="IPR049730">
    <property type="entry name" value="SNF2/RAD54-like_C"/>
</dbReference>
<comment type="catalytic activity">
    <reaction evidence="16">
        <text>ATP + H2O = ADP + phosphate + H(+)</text>
        <dbReference type="Rhea" id="RHEA:13065"/>
        <dbReference type="ChEBI" id="CHEBI:15377"/>
        <dbReference type="ChEBI" id="CHEBI:15378"/>
        <dbReference type="ChEBI" id="CHEBI:30616"/>
        <dbReference type="ChEBI" id="CHEBI:43474"/>
        <dbReference type="ChEBI" id="CHEBI:456216"/>
        <dbReference type="EC" id="3.6.4.12"/>
    </reaction>
</comment>
<dbReference type="InterPro" id="IPR050496">
    <property type="entry name" value="SNF2_RAD54_helicase_repair"/>
</dbReference>
<feature type="compositionally biased region" description="Low complexity" evidence="23">
    <location>
        <begin position="187"/>
        <end position="198"/>
    </location>
</feature>
<dbReference type="FunCoup" id="I2H7A4">
    <property type="interactions" value="65"/>
</dbReference>
<dbReference type="CDD" id="cd18793">
    <property type="entry name" value="SF2_C_SNF"/>
    <property type="match status" value="1"/>
</dbReference>
<evidence type="ECO:0000256" key="10">
    <source>
        <dbReference type="ARBA" id="ARBA00022843"/>
    </source>
</evidence>
<evidence type="ECO:0000256" key="6">
    <source>
        <dbReference type="ARBA" id="ARBA00022763"/>
    </source>
</evidence>
<comment type="function">
    <text evidence="17">Involved in the recombinational repair of double-strand breaks (DSB) in DNA during mitosis and meiosis. Has DNA dependent ATPase activity. Promotes D-loop (displacement loop) formation with RAD51 recombinase. Modifies the topology of double-stranded DNA during the D-loop reaction to facilitate the invasion of the homologous duplex molecule by the initiating single-stranded DNA substrate. Required for adaptation from G2/M checkpoint arrest induced by a double strand break, by participating in monitoring the extent of single-stranded DNA produced by resection of DNA ends. This role is distinct from its roles in recombination. Promotes colocalization of RAD51 and DMC1 during meiotic recombination. Involved in crossover interference.</text>
</comment>
<dbReference type="AlphaFoldDB" id="I2H7A4"/>
<dbReference type="InterPro" id="IPR000330">
    <property type="entry name" value="SNF2_N"/>
</dbReference>
<comment type="subunit">
    <text evidence="18">Interacts with RAD51 and DMC1.</text>
</comment>
<dbReference type="FunFam" id="3.40.50.10810:FF:000058">
    <property type="entry name" value="RDH54p DNA-dependent ATPase"/>
    <property type="match status" value="1"/>
</dbReference>
<accession>I2H7A4</accession>
<dbReference type="GO" id="GO:0003690">
    <property type="term" value="F:double-stranded DNA binding"/>
    <property type="evidence" value="ECO:0007669"/>
    <property type="project" value="EnsemblFungi"/>
</dbReference>
<keyword evidence="4" id="KW-1017">Isopeptide bond</keyword>
<dbReference type="GO" id="GO:0032392">
    <property type="term" value="P:DNA geometric change"/>
    <property type="evidence" value="ECO:0007669"/>
    <property type="project" value="EnsemblFungi"/>
</dbReference>
<evidence type="ECO:0000256" key="4">
    <source>
        <dbReference type="ARBA" id="ARBA00022499"/>
    </source>
</evidence>
<evidence type="ECO:0000259" key="24">
    <source>
        <dbReference type="PROSITE" id="PS51192"/>
    </source>
</evidence>
<dbReference type="PANTHER" id="PTHR45629">
    <property type="entry name" value="SNF2/RAD54 FAMILY MEMBER"/>
    <property type="match status" value="1"/>
</dbReference>
<dbReference type="PROSITE" id="PS51194">
    <property type="entry name" value="HELICASE_CTER"/>
    <property type="match status" value="1"/>
</dbReference>
<dbReference type="CDD" id="cd18004">
    <property type="entry name" value="DEXHc_RAD54"/>
    <property type="match status" value="1"/>
</dbReference>
<dbReference type="GO" id="GO:0016787">
    <property type="term" value="F:hydrolase activity"/>
    <property type="evidence" value="ECO:0007669"/>
    <property type="project" value="UniProtKB-KW"/>
</dbReference>
<dbReference type="SMART" id="SM00490">
    <property type="entry name" value="HELICc"/>
    <property type="match status" value="1"/>
</dbReference>
<keyword evidence="8" id="KW-0347">Helicase</keyword>
<evidence type="ECO:0000256" key="5">
    <source>
        <dbReference type="ARBA" id="ARBA00022741"/>
    </source>
</evidence>
<dbReference type="Gene3D" id="3.40.50.300">
    <property type="entry name" value="P-loop containing nucleotide triphosphate hydrolases"/>
    <property type="match status" value="1"/>
</dbReference>
<evidence type="ECO:0000256" key="13">
    <source>
        <dbReference type="ARBA" id="ARBA00023204"/>
    </source>
</evidence>
<evidence type="ECO:0000256" key="8">
    <source>
        <dbReference type="ARBA" id="ARBA00022806"/>
    </source>
</evidence>
<dbReference type="Pfam" id="PF00271">
    <property type="entry name" value="Helicase_C"/>
    <property type="match status" value="1"/>
</dbReference>
<dbReference type="GO" id="GO:0003678">
    <property type="term" value="F:DNA helicase activity"/>
    <property type="evidence" value="ECO:0007669"/>
    <property type="project" value="UniProtKB-EC"/>
</dbReference>
<dbReference type="GO" id="GO:0005524">
    <property type="term" value="F:ATP binding"/>
    <property type="evidence" value="ECO:0007669"/>
    <property type="project" value="InterPro"/>
</dbReference>
<dbReference type="PANTHER" id="PTHR45629:SF7">
    <property type="entry name" value="DNA EXCISION REPAIR PROTEIN ERCC-6-RELATED"/>
    <property type="match status" value="1"/>
</dbReference>
<dbReference type="GO" id="GO:0045144">
    <property type="term" value="P:meiotic sister chromatid segregation"/>
    <property type="evidence" value="ECO:0007669"/>
    <property type="project" value="EnsemblFungi"/>
</dbReference>
<keyword evidence="6" id="KW-0227">DNA damage</keyword>
<gene>
    <name evidence="26" type="primary">TBLA0G03190</name>
    <name evidence="26" type="ORF">TBLA_0G03190</name>
</gene>
<keyword evidence="13" id="KW-0234">DNA repair</keyword>
<feature type="domain" description="Helicase C-terminal" evidence="25">
    <location>
        <begin position="703"/>
        <end position="862"/>
    </location>
</feature>
<reference evidence="26 27" key="1">
    <citation type="journal article" date="2011" name="Proc. Natl. Acad. Sci. U.S.A.">
        <title>Evolutionary erosion of yeast sex chromosomes by mating-type switching accidents.</title>
        <authorList>
            <person name="Gordon J.L."/>
            <person name="Armisen D."/>
            <person name="Proux-Wera E."/>
            <person name="Oheigeartaigh S.S."/>
            <person name="Byrne K.P."/>
            <person name="Wolfe K.H."/>
        </authorList>
    </citation>
    <scope>NUCLEOTIDE SEQUENCE [LARGE SCALE GENOMIC DNA]</scope>
    <source>
        <strain evidence="27">ATCC 34711 / CBS 6284 / DSM 70876 / NBRC 10599 / NRRL Y-10934 / UCD 77-7</strain>
    </source>
</reference>
<evidence type="ECO:0000256" key="19">
    <source>
        <dbReference type="ARBA" id="ARBA00072543"/>
    </source>
</evidence>
<evidence type="ECO:0000313" key="26">
    <source>
        <dbReference type="EMBL" id="CCH62256.1"/>
    </source>
</evidence>
<keyword evidence="15" id="KW-0469">Meiosis</keyword>
<comment type="similarity">
    <text evidence="2">Belongs to the SNF2/RAD54 helicase family.</text>
</comment>
<sequence length="1001" mass="111967">MNLPKYENKPFKPPRRIDSSRPSSEGSIRSSSSSAAAATHSIQSKGYSLKRPSTISPLSSLSQINKKSKVNNNDICTTHETKGLNIDTIVYMMMYRKPSSKKKKFRTGDGFAKYISMSKRLSFYSDAGKFLGSLPISLDMVNCDSIYKTGSWEYQLDYKIEDSSELQSTIDLINKKKITPSPSAKKSSFSNNRNLSSSPTPVSKSIALPTSTATATATATATMAELNKDNTLIPISNLFHSGNLSSKFVPVMKKADIYTDSKAITNSKPSKTSSSIGVAPKRTYLPLFDISKMKNPIIMNKLRTTPIDVIIDPLLGNLLRPHQVEAVKFMYDCIMGFERKIIKEHSSQISTNHHKPQILNKDSDISGGCLLADEMGLGKTLSTITLIWTLLKQTPFPWLSPCTQAGVPSQGLLKKVLIACPVTLIQNWKNEFKKWLSLNRIGILTLNANNTAAKDRTDVRNFLRVGRTYHVLIIGYEKLINVADELIDDSNNHPHKIDLLVCDEGHRLKNNNSKILNTLKNLNIEKKILLTGTPIQNDLVEFFTIIDFLNPSIFGSFQSFKKRFITPITRARDMSNSGNFAVIEKGEARSQELIEITQKFILRRTNDILTRYLPPRTDLILFCKPSQSQLGIFRSILTQSSCDFSSANFNSSLELITLLKKVCNSPSLLTSDSFYNSKIKSQQANVSLNSYENKTNESGKLRVLMELLKKIQSVTDGKEKVVIVSNYTQTLDIIQNLLSSASMSFVRLDGSTPSKQRDAIVKEFNKIPSIFAFLLSAKSGGVGLNLIGASRLVLFDNDWNPSIDLQAMSRIHRDGQKKPCYIYRLVTTGCIDEKILQRQLMKNNLSKKFLGDSSKENRDSVKDDLFLKSDLKNLFTVLTNTPSNTHDLICSCEGLGDEIQYSDEDDSDISRDISLEYQSSSPWITGLQAQKFIENKDYNSSRNTSTSIKKCLLGYRHINPHNTRDVFDEVLSQTLPNLKADLTFAFIKPGEDAEPIILSSK</sequence>
<dbReference type="Pfam" id="PF00176">
    <property type="entry name" value="SNF2-rel_dom"/>
    <property type="match status" value="1"/>
</dbReference>
<evidence type="ECO:0000256" key="7">
    <source>
        <dbReference type="ARBA" id="ARBA00022801"/>
    </source>
</evidence>
<dbReference type="KEGG" id="tbl:TBLA_0G03190"/>
<dbReference type="GeneID" id="14497388"/>
<keyword evidence="12" id="KW-0233">DNA recombination</keyword>
<feature type="region of interest" description="Disordered" evidence="23">
    <location>
        <begin position="1"/>
        <end position="37"/>
    </location>
</feature>
<dbReference type="InParanoid" id="I2H7A4"/>
<evidence type="ECO:0000256" key="21">
    <source>
        <dbReference type="ARBA" id="ARBA00077864"/>
    </source>
</evidence>
<name>I2H7A4_HENB6</name>
<evidence type="ECO:0000256" key="2">
    <source>
        <dbReference type="ARBA" id="ARBA00007025"/>
    </source>
</evidence>
<evidence type="ECO:0000256" key="20">
    <source>
        <dbReference type="ARBA" id="ARBA00076096"/>
    </source>
</evidence>
<dbReference type="GO" id="GO:0007131">
    <property type="term" value="P:reciprocal meiotic recombination"/>
    <property type="evidence" value="ECO:0007669"/>
    <property type="project" value="EnsemblFungi"/>
</dbReference>
<evidence type="ECO:0000313" key="27">
    <source>
        <dbReference type="Proteomes" id="UP000002866"/>
    </source>
</evidence>
<evidence type="ECO:0000256" key="1">
    <source>
        <dbReference type="ARBA" id="ARBA00004123"/>
    </source>
</evidence>
<dbReference type="PROSITE" id="PS51192">
    <property type="entry name" value="HELICASE_ATP_BIND_1"/>
    <property type="match status" value="1"/>
</dbReference>
<keyword evidence="11" id="KW-0238">DNA-binding</keyword>
<evidence type="ECO:0000256" key="11">
    <source>
        <dbReference type="ARBA" id="ARBA00023125"/>
    </source>
</evidence>
<dbReference type="InterPro" id="IPR038718">
    <property type="entry name" value="SNF2-like_sf"/>
</dbReference>
<evidence type="ECO:0000256" key="23">
    <source>
        <dbReference type="SAM" id="MobiDB-lite"/>
    </source>
</evidence>
<dbReference type="RefSeq" id="XP_004181775.1">
    <property type="nucleotide sequence ID" value="XM_004181727.1"/>
</dbReference>
<protein>
    <recommendedName>
        <fullName evidence="19">DNA repair and recombination protein RDH54</fullName>
        <ecNumber evidence="3">3.6.4.12</ecNumber>
    </recommendedName>
    <alternativeName>
        <fullName evidence="22">RAD homolog 54</fullName>
    </alternativeName>
    <alternativeName>
        <fullName evidence="21">Recombination factor TID1</fullName>
    </alternativeName>
    <alternativeName>
        <fullName evidence="20">Two hybrid interaction with DMC1 protein 1</fullName>
    </alternativeName>
</protein>
<dbReference type="OMA" id="FTIMYRK"/>
<evidence type="ECO:0000256" key="14">
    <source>
        <dbReference type="ARBA" id="ARBA00023242"/>
    </source>
</evidence>
<dbReference type="GO" id="GO:0030491">
    <property type="term" value="P:heteroduplex formation"/>
    <property type="evidence" value="ECO:0007669"/>
    <property type="project" value="EnsemblFungi"/>
</dbReference>
<keyword evidence="10" id="KW-0832">Ubl conjugation</keyword>
<evidence type="ECO:0000256" key="3">
    <source>
        <dbReference type="ARBA" id="ARBA00012551"/>
    </source>
</evidence>
<dbReference type="SUPFAM" id="SSF52540">
    <property type="entry name" value="P-loop containing nucleoside triphosphate hydrolases"/>
    <property type="match status" value="2"/>
</dbReference>
<dbReference type="InterPro" id="IPR014001">
    <property type="entry name" value="Helicase_ATP-bd"/>
</dbReference>
<evidence type="ECO:0000256" key="16">
    <source>
        <dbReference type="ARBA" id="ARBA00047995"/>
    </source>
</evidence>
<dbReference type="GO" id="GO:0015616">
    <property type="term" value="F:DNA translocase activity"/>
    <property type="evidence" value="ECO:0007669"/>
    <property type="project" value="EnsemblFungi"/>
</dbReference>
<evidence type="ECO:0000256" key="12">
    <source>
        <dbReference type="ARBA" id="ARBA00023172"/>
    </source>
</evidence>
<evidence type="ECO:0000256" key="22">
    <source>
        <dbReference type="ARBA" id="ARBA00082011"/>
    </source>
</evidence>
<keyword evidence="5" id="KW-0547">Nucleotide-binding</keyword>
<evidence type="ECO:0000259" key="25">
    <source>
        <dbReference type="PROSITE" id="PS51194"/>
    </source>
</evidence>
<dbReference type="GO" id="GO:0000724">
    <property type="term" value="P:double-strand break repair via homologous recombination"/>
    <property type="evidence" value="ECO:0007669"/>
    <property type="project" value="TreeGrafter"/>
</dbReference>
<dbReference type="STRING" id="1071380.I2H7A4"/>